<evidence type="ECO:0000256" key="1">
    <source>
        <dbReference type="ARBA" id="ARBA00006817"/>
    </source>
</evidence>
<dbReference type="EMBL" id="FXTK01000013">
    <property type="protein sequence ID" value="SMO82756.1"/>
    <property type="molecule type" value="Genomic_DNA"/>
</dbReference>
<dbReference type="InterPro" id="IPR023393">
    <property type="entry name" value="START-like_dom_sf"/>
</dbReference>
<dbReference type="RefSeq" id="WP_221930426.1">
    <property type="nucleotide sequence ID" value="NZ_FXTK01000013.1"/>
</dbReference>
<reference evidence="3 4" key="1">
    <citation type="submission" date="2017-05" db="EMBL/GenBank/DDBJ databases">
        <authorList>
            <person name="Varghese N."/>
            <person name="Submissions S."/>
        </authorList>
    </citation>
    <scope>NUCLEOTIDE SEQUENCE [LARGE SCALE GENOMIC DNA]</scope>
    <source>
        <strain evidence="3 4">DSM 100094</strain>
    </source>
</reference>
<dbReference type="Proteomes" id="UP000319014">
    <property type="component" value="Unassembled WGS sequence"/>
</dbReference>
<gene>
    <name evidence="3" type="ORF">SAMN06265221_11331</name>
</gene>
<organism evidence="3 4">
    <name type="scientific">Paracoccus laeviglucosivorans</name>
    <dbReference type="NCBI Taxonomy" id="1197861"/>
    <lineage>
        <taxon>Bacteria</taxon>
        <taxon>Pseudomonadati</taxon>
        <taxon>Pseudomonadota</taxon>
        <taxon>Alphaproteobacteria</taxon>
        <taxon>Rhodobacterales</taxon>
        <taxon>Paracoccaceae</taxon>
        <taxon>Paracoccus</taxon>
    </lineage>
</organism>
<protein>
    <submittedName>
        <fullName evidence="3">Uncharacterized conserved protein YndB, AHSA1/START domain</fullName>
    </submittedName>
</protein>
<sequence length="149" mass="16278">MRTDHAERHIAASPKVVYCALTDRDMIQNWLPPQGARGQVDLFEPWPGGRFVMTLIFDQAGSGKTSDDTDAVAGEFLELVPDRLVRQRFTFQSDDPAFAGVMVMSWAITPMQTGTTLTVTAENVPAGIGAEDHRAAMASSLENLARLVE</sequence>
<dbReference type="Pfam" id="PF08327">
    <property type="entry name" value="AHSA1"/>
    <property type="match status" value="1"/>
</dbReference>
<comment type="similarity">
    <text evidence="1">Belongs to the AHA1 family.</text>
</comment>
<feature type="domain" description="Activator of Hsp90 ATPase homologue 1/2-like C-terminal" evidence="2">
    <location>
        <begin position="12"/>
        <end position="149"/>
    </location>
</feature>
<keyword evidence="4" id="KW-1185">Reference proteome</keyword>
<dbReference type="InterPro" id="IPR013538">
    <property type="entry name" value="ASHA1/2-like_C"/>
</dbReference>
<dbReference type="SUPFAM" id="SSF55961">
    <property type="entry name" value="Bet v1-like"/>
    <property type="match status" value="1"/>
</dbReference>
<proteinExistence type="inferred from homology"/>
<evidence type="ECO:0000313" key="4">
    <source>
        <dbReference type="Proteomes" id="UP000319014"/>
    </source>
</evidence>
<name>A0A521EFP0_9RHOB</name>
<accession>A0A521EFP0</accession>
<dbReference type="AlphaFoldDB" id="A0A521EFP0"/>
<dbReference type="Gene3D" id="3.30.530.20">
    <property type="match status" value="1"/>
</dbReference>
<evidence type="ECO:0000259" key="2">
    <source>
        <dbReference type="Pfam" id="PF08327"/>
    </source>
</evidence>
<evidence type="ECO:0000313" key="3">
    <source>
        <dbReference type="EMBL" id="SMO82756.1"/>
    </source>
</evidence>